<name>A0A5C5WUN2_9BACT</name>
<comment type="caution">
    <text evidence="1">The sequence shown here is derived from an EMBL/GenBank/DDBJ whole genome shotgun (WGS) entry which is preliminary data.</text>
</comment>
<dbReference type="AlphaFoldDB" id="A0A5C5WUN2"/>
<sequence length="103" mass="11806">MNTNFKSVQFYGGPLDGYSATVPTEPYPIVTFETMIGKKQRPRSLFSQVRSWLGMECKEDVLTVVATYRIDRRRGNKGYIHVGSSTMYVRQTSSDTCHRMSRV</sequence>
<evidence type="ECO:0000313" key="1">
    <source>
        <dbReference type="EMBL" id="TWT53801.1"/>
    </source>
</evidence>
<accession>A0A5C5WUN2</accession>
<proteinExistence type="predicted"/>
<dbReference type="EMBL" id="SJPI01000001">
    <property type="protein sequence ID" value="TWT53801.1"/>
    <property type="molecule type" value="Genomic_DNA"/>
</dbReference>
<protein>
    <submittedName>
        <fullName evidence="1">Uncharacterized protein</fullName>
    </submittedName>
</protein>
<organism evidence="1 2">
    <name type="scientific">Rubripirellula amarantea</name>
    <dbReference type="NCBI Taxonomy" id="2527999"/>
    <lineage>
        <taxon>Bacteria</taxon>
        <taxon>Pseudomonadati</taxon>
        <taxon>Planctomycetota</taxon>
        <taxon>Planctomycetia</taxon>
        <taxon>Pirellulales</taxon>
        <taxon>Pirellulaceae</taxon>
        <taxon>Rubripirellula</taxon>
    </lineage>
</organism>
<keyword evidence="2" id="KW-1185">Reference proteome</keyword>
<reference evidence="1 2" key="1">
    <citation type="submission" date="2019-02" db="EMBL/GenBank/DDBJ databases">
        <title>Deep-cultivation of Planctomycetes and their phenomic and genomic characterization uncovers novel biology.</title>
        <authorList>
            <person name="Wiegand S."/>
            <person name="Jogler M."/>
            <person name="Boedeker C."/>
            <person name="Pinto D."/>
            <person name="Vollmers J."/>
            <person name="Rivas-Marin E."/>
            <person name="Kohn T."/>
            <person name="Peeters S.H."/>
            <person name="Heuer A."/>
            <person name="Rast P."/>
            <person name="Oberbeckmann S."/>
            <person name="Bunk B."/>
            <person name="Jeske O."/>
            <person name="Meyerdierks A."/>
            <person name="Storesund J.E."/>
            <person name="Kallscheuer N."/>
            <person name="Luecker S."/>
            <person name="Lage O.M."/>
            <person name="Pohl T."/>
            <person name="Merkel B.J."/>
            <person name="Hornburger P."/>
            <person name="Mueller R.-W."/>
            <person name="Bruemmer F."/>
            <person name="Labrenz M."/>
            <person name="Spormann A.M."/>
            <person name="Op Den Camp H."/>
            <person name="Overmann J."/>
            <person name="Amann R."/>
            <person name="Jetten M.S.M."/>
            <person name="Mascher T."/>
            <person name="Medema M.H."/>
            <person name="Devos D.P."/>
            <person name="Kaster A.-K."/>
            <person name="Ovreas L."/>
            <person name="Rohde M."/>
            <person name="Galperin M.Y."/>
            <person name="Jogler C."/>
        </authorList>
    </citation>
    <scope>NUCLEOTIDE SEQUENCE [LARGE SCALE GENOMIC DNA]</scope>
    <source>
        <strain evidence="1 2">Pla22</strain>
    </source>
</reference>
<dbReference type="RefSeq" id="WP_146513951.1">
    <property type="nucleotide sequence ID" value="NZ_SJPI01000001.1"/>
</dbReference>
<gene>
    <name evidence="1" type="ORF">Pla22_14340</name>
</gene>
<evidence type="ECO:0000313" key="2">
    <source>
        <dbReference type="Proteomes" id="UP000316598"/>
    </source>
</evidence>
<dbReference type="Proteomes" id="UP000316598">
    <property type="component" value="Unassembled WGS sequence"/>
</dbReference>